<dbReference type="InterPro" id="IPR025883">
    <property type="entry name" value="Cadherin-like_domain"/>
</dbReference>
<name>A0ABX0VHG7_9ENTR</name>
<dbReference type="Pfam" id="PF17963">
    <property type="entry name" value="Big_9"/>
    <property type="match status" value="2"/>
</dbReference>
<evidence type="ECO:0000256" key="1">
    <source>
        <dbReference type="SAM" id="MobiDB-lite"/>
    </source>
</evidence>
<organism evidence="4 5">
    <name type="scientific">Cedecea colo</name>
    <dbReference type="NCBI Taxonomy" id="2552946"/>
    <lineage>
        <taxon>Bacteria</taxon>
        <taxon>Pseudomonadati</taxon>
        <taxon>Pseudomonadota</taxon>
        <taxon>Gammaproteobacteria</taxon>
        <taxon>Enterobacterales</taxon>
        <taxon>Enterobacteriaceae</taxon>
        <taxon>Cedecea</taxon>
    </lineage>
</organism>
<dbReference type="Gene3D" id="2.60.40.10">
    <property type="entry name" value="Immunoglobulins"/>
    <property type="match status" value="3"/>
</dbReference>
<keyword evidence="5" id="KW-1185">Reference proteome</keyword>
<dbReference type="SMART" id="SM00869">
    <property type="entry name" value="Autotransporter"/>
    <property type="match status" value="1"/>
</dbReference>
<comment type="caution">
    <text evidence="4">The sequence shown here is derived from an EMBL/GenBank/DDBJ whole genome shotgun (WGS) entry which is preliminary data.</text>
</comment>
<dbReference type="InterPro" id="IPR015919">
    <property type="entry name" value="Cadherin-like_sf"/>
</dbReference>
<dbReference type="Pfam" id="PF05345">
    <property type="entry name" value="He_PIG"/>
    <property type="match status" value="3"/>
</dbReference>
<accession>A0ABX0VHG7</accession>
<feature type="domain" description="Autotransporter" evidence="3">
    <location>
        <begin position="882"/>
        <end position="1159"/>
    </location>
</feature>
<dbReference type="PANTHER" id="PTHR37494:SF1">
    <property type="entry name" value="STAPHYLOCOCCUS AUREUS SURFACE PROTEIN A"/>
    <property type="match status" value="1"/>
</dbReference>
<evidence type="ECO:0000256" key="2">
    <source>
        <dbReference type="SAM" id="SignalP"/>
    </source>
</evidence>
<dbReference type="InterPro" id="IPR036709">
    <property type="entry name" value="Autotransporte_beta_dom_sf"/>
</dbReference>
<dbReference type="InterPro" id="IPR006644">
    <property type="entry name" value="Cadg"/>
</dbReference>
<dbReference type="Proteomes" id="UP000697927">
    <property type="component" value="Unassembled WGS sequence"/>
</dbReference>
<reference evidence="4 5" key="1">
    <citation type="journal article" date="2020" name="Microorganisms">
        <title>Polyphasic Characterisation of Cedecea colo sp. nov., a New Enteric Bacterium Isolated from the Koala Hindgut.</title>
        <authorList>
            <person name="Boath J.M."/>
            <person name="Dakhal S."/>
            <person name="Van T.T.H."/>
            <person name="Moore R.J."/>
            <person name="Dekiwadia C."/>
            <person name="Macreadie I.G."/>
        </authorList>
    </citation>
    <scope>NUCLEOTIDE SEQUENCE [LARGE SCALE GENOMIC DNA]</scope>
    <source>
        <strain evidence="4 5">ZA</strain>
    </source>
</reference>
<dbReference type="SMART" id="SM00736">
    <property type="entry name" value="CADG"/>
    <property type="match status" value="2"/>
</dbReference>
<dbReference type="Gene3D" id="2.40.128.130">
    <property type="entry name" value="Autotransporter beta-domain"/>
    <property type="match status" value="1"/>
</dbReference>
<gene>
    <name evidence="4" type="ORF">E2L00_03020</name>
</gene>
<dbReference type="InterPro" id="IPR005546">
    <property type="entry name" value="Autotransporte_beta"/>
</dbReference>
<dbReference type="InterPro" id="IPR013783">
    <property type="entry name" value="Ig-like_fold"/>
</dbReference>
<feature type="chain" id="PRO_5046954193" evidence="2">
    <location>
        <begin position="30"/>
        <end position="1159"/>
    </location>
</feature>
<evidence type="ECO:0000313" key="4">
    <source>
        <dbReference type="EMBL" id="NIY46519.1"/>
    </source>
</evidence>
<evidence type="ECO:0000313" key="5">
    <source>
        <dbReference type="Proteomes" id="UP000697927"/>
    </source>
</evidence>
<dbReference type="PROSITE" id="PS51208">
    <property type="entry name" value="AUTOTRANSPORTER"/>
    <property type="match status" value="1"/>
</dbReference>
<dbReference type="SUPFAM" id="SSF49313">
    <property type="entry name" value="Cadherin-like"/>
    <property type="match status" value="2"/>
</dbReference>
<dbReference type="Pfam" id="PF03797">
    <property type="entry name" value="Autotransporter"/>
    <property type="match status" value="1"/>
</dbReference>
<evidence type="ECO:0000259" key="3">
    <source>
        <dbReference type="PROSITE" id="PS51208"/>
    </source>
</evidence>
<dbReference type="Pfam" id="PF12733">
    <property type="entry name" value="Cadherin-like"/>
    <property type="match status" value="1"/>
</dbReference>
<dbReference type="SUPFAM" id="SSF103515">
    <property type="entry name" value="Autotransporter"/>
    <property type="match status" value="1"/>
</dbReference>
<protein>
    <submittedName>
        <fullName evidence="4">Autotransporter domain-containing protein</fullName>
    </submittedName>
</protein>
<keyword evidence="2" id="KW-0732">Signal</keyword>
<dbReference type="EMBL" id="SOYS01000001">
    <property type="protein sequence ID" value="NIY46519.1"/>
    <property type="molecule type" value="Genomic_DNA"/>
</dbReference>
<proteinExistence type="predicted"/>
<feature type="region of interest" description="Disordered" evidence="1">
    <location>
        <begin position="825"/>
        <end position="848"/>
    </location>
</feature>
<dbReference type="Gene3D" id="2.60.40.3440">
    <property type="match status" value="2"/>
</dbReference>
<dbReference type="PANTHER" id="PTHR37494">
    <property type="entry name" value="HEMAGGLUTININ"/>
    <property type="match status" value="1"/>
</dbReference>
<sequence length="1159" mass="115951">MGCANFFGRITVGLTTAFVIFCSVPAAFALSSGCAAVNALSGSSSLSFSPNSYPASDFAAGDALTLSFTDSGAAYGGNASIADSVSIARYNLSSFQTYNAADDATSSNAQTVTITVPSGSLEANGVALRAKTSNGQISNLVFNCTSASVASGDATLSGLSLSSGTLSPSFSASTSSYSASVASSVSSVTVTPVVTESHATVTVDGTAVTSGSASQTVSLASGSTTSISVVVTAQDGTTRAYTLSVTRAEAVPVSSGSTATVAANSTNNVISLSLSGGAATSVTLVSTPAHGSAVISGTTVIYTPAAGYSGSDSFIWNASNSGGTSADATVSLTVTPPVLAITPASGALTAATVGSAWSQSLTVSGGTSPWTWSVTALPAGITLDATTGTLSGTPSAAGSYSFQVTATDANGATGSASYTLVVSAASPVASDSTATVVANSSNNPVTLSLSGGTASSVSIVSPPAHGSLAVSGVTVSYTPATGYAGSDGFTYTATNGSGTSASARVSLTVTPVLLTLSPGSGALPAATAGSSWSQTLGASGGSAPYTFSATTLPAGLTLNTATGVLAGTPSAAGSYSFQVTAADSQGSSGTASYSLAVSAAAPAALQLQPAGGALPEGKAGQAYSQALSVTGGTAPYRWQLSGALPRGLTFTDGELSGTPLVSGRSTFSVLVTDATGKALQAAYSLETGAEAPSAADHAATVAAGQSVTVSLTGGATGGPFTGARLQEQPDSSLGKAAVQASGADYQLLFTAAAQASGTLTLRYVLTSAAGSTSPARVTLTITARPDPSKDADVIGLVSAQYQAAQNFSRAQLRNFSDRLEQLHRGDDLPSDMTGVHFSMPSSGPERDADRNMWTTAWQQKKSGLNDLQGRPDAPELPFAAGQQARRLSYWTGGYVDFGGDKADGVRFSHTTVGVTTGADFRFTGTFTGGAGIGFGRDVSDIGDNGTRTNGRALSAALYGSYHPGSFFVDGLLGHGSLNFDSRRAVTDSDAVARGSRSGRQVFTSLTSGYEFRAPDSLVSPYGRLQYTRTWLAGFSESGAGAYSLAYAPQAVAQVVTSAGLRGERTVPARWGVLRLQGRIEYAQTLSDTGTARVGYADTADDTWRVALTEASRQAMTVGTGIDFLLPYNITPGIAYQGTLGLDARRTREQMVMIRVNIGL</sequence>
<feature type="signal peptide" evidence="2">
    <location>
        <begin position="1"/>
        <end position="29"/>
    </location>
</feature>